<dbReference type="Proteomes" id="UP001603857">
    <property type="component" value="Unassembled WGS sequence"/>
</dbReference>
<reference evidence="1 2" key="1">
    <citation type="submission" date="2024-08" db="EMBL/GenBank/DDBJ databases">
        <title>Insights into the chromosomal genome structure of Flemingia macrophylla.</title>
        <authorList>
            <person name="Ding Y."/>
            <person name="Zhao Y."/>
            <person name="Bi W."/>
            <person name="Wu M."/>
            <person name="Zhao G."/>
            <person name="Gong Y."/>
            <person name="Li W."/>
            <person name="Zhang P."/>
        </authorList>
    </citation>
    <scope>NUCLEOTIDE SEQUENCE [LARGE SCALE GENOMIC DNA]</scope>
    <source>
        <strain evidence="1">DYQJB</strain>
        <tissue evidence="1">Leaf</tissue>
    </source>
</reference>
<comment type="caution">
    <text evidence="1">The sequence shown here is derived from an EMBL/GenBank/DDBJ whole genome shotgun (WGS) entry which is preliminary data.</text>
</comment>
<organism evidence="1 2">
    <name type="scientific">Flemingia macrophylla</name>
    <dbReference type="NCBI Taxonomy" id="520843"/>
    <lineage>
        <taxon>Eukaryota</taxon>
        <taxon>Viridiplantae</taxon>
        <taxon>Streptophyta</taxon>
        <taxon>Embryophyta</taxon>
        <taxon>Tracheophyta</taxon>
        <taxon>Spermatophyta</taxon>
        <taxon>Magnoliopsida</taxon>
        <taxon>eudicotyledons</taxon>
        <taxon>Gunneridae</taxon>
        <taxon>Pentapetalae</taxon>
        <taxon>rosids</taxon>
        <taxon>fabids</taxon>
        <taxon>Fabales</taxon>
        <taxon>Fabaceae</taxon>
        <taxon>Papilionoideae</taxon>
        <taxon>50 kb inversion clade</taxon>
        <taxon>NPAAA clade</taxon>
        <taxon>indigoferoid/millettioid clade</taxon>
        <taxon>Phaseoleae</taxon>
        <taxon>Flemingia</taxon>
    </lineage>
</organism>
<evidence type="ECO:0000313" key="2">
    <source>
        <dbReference type="Proteomes" id="UP001603857"/>
    </source>
</evidence>
<evidence type="ECO:0000313" key="1">
    <source>
        <dbReference type="EMBL" id="KAL2320757.1"/>
    </source>
</evidence>
<gene>
    <name evidence="1" type="ORF">Fmac_029726</name>
</gene>
<accession>A0ABD1LB48</accession>
<dbReference type="EMBL" id="JBGMDY010000010">
    <property type="protein sequence ID" value="KAL2320757.1"/>
    <property type="molecule type" value="Genomic_DNA"/>
</dbReference>
<dbReference type="AlphaFoldDB" id="A0ABD1LB48"/>
<proteinExistence type="predicted"/>
<sequence length="101" mass="11771">MLLSSQSQPDMQPHSGNKLSFTCVSNGKTFDVSDKWPILTRLWLTFSTQFRTAIYAQIFKGSEAMHVTWKIQQLRTVNNMEHLQMPHRSQPLRKHLKTITI</sequence>
<name>A0ABD1LB48_9FABA</name>
<protein>
    <submittedName>
        <fullName evidence="1">Uncharacterized protein</fullName>
    </submittedName>
</protein>
<keyword evidence="2" id="KW-1185">Reference proteome</keyword>